<sequence length="64" mass="7887">MNYKLLYTSRYGSQRKIVIFDFKRGMMIELTIDELEKEELDLKLRQYIIKMKDQIDSGYWDYPI</sequence>
<accession>K6DL82</accession>
<name>K6DL82_SCHAZ</name>
<comment type="caution">
    <text evidence="1">The sequence shown here is derived from an EMBL/GenBank/DDBJ whole genome shotgun (WGS) entry which is preliminary data.</text>
</comment>
<proteinExistence type="predicted"/>
<reference evidence="1 2" key="1">
    <citation type="journal article" date="2012" name="Front. Microbiol.">
        <title>Redundancy and modularity in membrane-associated dissimilatory nitrate reduction in Bacillus.</title>
        <authorList>
            <person name="Heylen K."/>
            <person name="Keltjens J."/>
        </authorList>
    </citation>
    <scope>NUCLEOTIDE SEQUENCE [LARGE SCALE GENOMIC DNA]</scope>
    <source>
        <strain evidence="1 2">LMG 9581</strain>
    </source>
</reference>
<evidence type="ECO:0000313" key="1">
    <source>
        <dbReference type="EMBL" id="EKN69054.1"/>
    </source>
</evidence>
<dbReference type="PATRIC" id="fig|1131731.3.peg.467"/>
<gene>
    <name evidence="1" type="ORF">BAZO_02282</name>
</gene>
<dbReference type="EMBL" id="AJLR01000033">
    <property type="protein sequence ID" value="EKN69054.1"/>
    <property type="molecule type" value="Genomic_DNA"/>
</dbReference>
<organism evidence="1 2">
    <name type="scientific">Schinkia azotoformans LMG 9581</name>
    <dbReference type="NCBI Taxonomy" id="1131731"/>
    <lineage>
        <taxon>Bacteria</taxon>
        <taxon>Bacillati</taxon>
        <taxon>Bacillota</taxon>
        <taxon>Bacilli</taxon>
        <taxon>Bacillales</taxon>
        <taxon>Bacillaceae</taxon>
        <taxon>Calidifontibacillus/Schinkia group</taxon>
        <taxon>Schinkia</taxon>
    </lineage>
</organism>
<protein>
    <submittedName>
        <fullName evidence="1">Uncharacterized protein</fullName>
    </submittedName>
</protein>
<keyword evidence="2" id="KW-1185">Reference proteome</keyword>
<dbReference type="GeneID" id="89469346"/>
<dbReference type="Proteomes" id="UP000006315">
    <property type="component" value="Unassembled WGS sequence"/>
</dbReference>
<dbReference type="AlphaFoldDB" id="K6DL82"/>
<dbReference type="RefSeq" id="WP_003329600.1">
    <property type="nucleotide sequence ID" value="NZ_AJLR01000033.1"/>
</dbReference>
<evidence type="ECO:0000313" key="2">
    <source>
        <dbReference type="Proteomes" id="UP000006315"/>
    </source>
</evidence>